<organism evidence="1 2">
    <name type="scientific">Panagrolaimus sp. JU765</name>
    <dbReference type="NCBI Taxonomy" id="591449"/>
    <lineage>
        <taxon>Eukaryota</taxon>
        <taxon>Metazoa</taxon>
        <taxon>Ecdysozoa</taxon>
        <taxon>Nematoda</taxon>
        <taxon>Chromadorea</taxon>
        <taxon>Rhabditida</taxon>
        <taxon>Tylenchina</taxon>
        <taxon>Panagrolaimomorpha</taxon>
        <taxon>Panagrolaimoidea</taxon>
        <taxon>Panagrolaimidae</taxon>
        <taxon>Panagrolaimus</taxon>
    </lineage>
</organism>
<dbReference type="WBParaSite" id="JU765_v2.g20045.t1">
    <property type="protein sequence ID" value="JU765_v2.g20045.t1"/>
    <property type="gene ID" value="JU765_v2.g20045"/>
</dbReference>
<proteinExistence type="predicted"/>
<accession>A0AC34QWT7</accession>
<dbReference type="Proteomes" id="UP000887576">
    <property type="component" value="Unplaced"/>
</dbReference>
<reference evidence="2" key="1">
    <citation type="submission" date="2022-11" db="UniProtKB">
        <authorList>
            <consortium name="WormBaseParasite"/>
        </authorList>
    </citation>
    <scope>IDENTIFICATION</scope>
</reference>
<name>A0AC34QWT7_9BILA</name>
<evidence type="ECO:0000313" key="2">
    <source>
        <dbReference type="WBParaSite" id="JU765_v2.g20045.t1"/>
    </source>
</evidence>
<sequence length="196" mass="21931">MPHLKQDQNMIHLEQNFTYVDHFDHYRDHDTGNHMIDQNDQLLDQTIQPSTSKINSSSGNSKKRDESLCGSLPEDGGRDSASSEGIGGNGSDPSQNQSNGKRKVPKVFSKEAINKFRSWLFQNLSHPYPSEDQKKQLANDTGLTILQVNNWFINARRRIVQPMIDSNNRAGKSPAVSVFKNRRRKNSVGASPGASP</sequence>
<evidence type="ECO:0000313" key="1">
    <source>
        <dbReference type="Proteomes" id="UP000887576"/>
    </source>
</evidence>
<protein>
    <submittedName>
        <fullName evidence="2">Homeobox domain-containing protein</fullName>
    </submittedName>
</protein>